<name>A0A8X6PKV0_NEPPI</name>
<proteinExistence type="predicted"/>
<gene>
    <name evidence="1" type="ORF">NPIL_101801</name>
</gene>
<comment type="caution">
    <text evidence="1">The sequence shown here is derived from an EMBL/GenBank/DDBJ whole genome shotgun (WGS) entry which is preliminary data.</text>
</comment>
<keyword evidence="2" id="KW-1185">Reference proteome</keyword>
<dbReference type="EMBL" id="BMAW01116160">
    <property type="protein sequence ID" value="GFT69382.1"/>
    <property type="molecule type" value="Genomic_DNA"/>
</dbReference>
<reference evidence="1" key="1">
    <citation type="submission" date="2020-08" db="EMBL/GenBank/DDBJ databases">
        <title>Multicomponent nature underlies the extraordinary mechanical properties of spider dragline silk.</title>
        <authorList>
            <person name="Kono N."/>
            <person name="Nakamura H."/>
            <person name="Mori M."/>
            <person name="Yoshida Y."/>
            <person name="Ohtoshi R."/>
            <person name="Malay A.D."/>
            <person name="Moran D.A.P."/>
            <person name="Tomita M."/>
            <person name="Numata K."/>
            <person name="Arakawa K."/>
        </authorList>
    </citation>
    <scope>NUCLEOTIDE SEQUENCE</scope>
</reference>
<organism evidence="1 2">
    <name type="scientific">Nephila pilipes</name>
    <name type="common">Giant wood spider</name>
    <name type="synonym">Nephila maculata</name>
    <dbReference type="NCBI Taxonomy" id="299642"/>
    <lineage>
        <taxon>Eukaryota</taxon>
        <taxon>Metazoa</taxon>
        <taxon>Ecdysozoa</taxon>
        <taxon>Arthropoda</taxon>
        <taxon>Chelicerata</taxon>
        <taxon>Arachnida</taxon>
        <taxon>Araneae</taxon>
        <taxon>Araneomorphae</taxon>
        <taxon>Entelegynae</taxon>
        <taxon>Araneoidea</taxon>
        <taxon>Nephilidae</taxon>
        <taxon>Nephila</taxon>
    </lineage>
</organism>
<evidence type="ECO:0000313" key="2">
    <source>
        <dbReference type="Proteomes" id="UP000887013"/>
    </source>
</evidence>
<dbReference type="Proteomes" id="UP000887013">
    <property type="component" value="Unassembled WGS sequence"/>
</dbReference>
<evidence type="ECO:0000313" key="1">
    <source>
        <dbReference type="EMBL" id="GFT69382.1"/>
    </source>
</evidence>
<dbReference type="AlphaFoldDB" id="A0A8X6PKV0"/>
<protein>
    <submittedName>
        <fullName evidence="1">Uncharacterized protein</fullName>
    </submittedName>
</protein>
<accession>A0A8X6PKV0</accession>
<sequence>MIPYKGQVLQNPSDMDKQKRFEFCADMQLGFINDYFADRLVFNDEVTFHISGKCPERKCSAPSFFHEQTGYLDEHLLDRWIGRAAQYNMPLTQRPLESLD</sequence>